<feature type="compositionally biased region" description="Pro residues" evidence="1">
    <location>
        <begin position="1"/>
        <end position="10"/>
    </location>
</feature>
<reference evidence="2 3" key="1">
    <citation type="submission" date="2017-08" db="EMBL/GenBank/DDBJ databases">
        <title>Infants hospitalized years apart are colonized by the same room-sourced microbial strains.</title>
        <authorList>
            <person name="Brooks B."/>
            <person name="Olm M.R."/>
            <person name="Firek B.A."/>
            <person name="Baker R."/>
            <person name="Thomas B.C."/>
            <person name="Morowitz M.J."/>
            <person name="Banfield J.F."/>
        </authorList>
    </citation>
    <scope>NUCLEOTIDE SEQUENCE [LARGE SCALE GENOMIC DNA]</scope>
    <source>
        <strain evidence="2">S2_003_000_R2_14</strain>
    </source>
</reference>
<organism evidence="2 3">
    <name type="scientific">Archangium gephyra</name>
    <dbReference type="NCBI Taxonomy" id="48"/>
    <lineage>
        <taxon>Bacteria</taxon>
        <taxon>Pseudomonadati</taxon>
        <taxon>Myxococcota</taxon>
        <taxon>Myxococcia</taxon>
        <taxon>Myxococcales</taxon>
        <taxon>Cystobacterineae</taxon>
        <taxon>Archangiaceae</taxon>
        <taxon>Archangium</taxon>
    </lineage>
</organism>
<evidence type="ECO:0000313" key="2">
    <source>
        <dbReference type="EMBL" id="PZR10743.1"/>
    </source>
</evidence>
<dbReference type="Proteomes" id="UP000249061">
    <property type="component" value="Unassembled WGS sequence"/>
</dbReference>
<proteinExistence type="predicted"/>
<sequence length="139" mass="15408">MPEPRYPQAPAPSQNQQTLQQIQAAWEEAQAQLSLLRDQVEYATQMAQAKVGSNILERDLDRAYRDLGEAVWAEVSKGKLVLPQNLTNVRKSLETVTSKIRAQNASINDLLAEGAEIAKKLQEKMRPASKGVASAPKKR</sequence>
<protein>
    <submittedName>
        <fullName evidence="2">Uncharacterized protein</fullName>
    </submittedName>
</protein>
<name>A0A2W5TC65_9BACT</name>
<dbReference type="EMBL" id="QFQP01000016">
    <property type="protein sequence ID" value="PZR10743.1"/>
    <property type="molecule type" value="Genomic_DNA"/>
</dbReference>
<dbReference type="AlphaFoldDB" id="A0A2W5TC65"/>
<evidence type="ECO:0000256" key="1">
    <source>
        <dbReference type="SAM" id="MobiDB-lite"/>
    </source>
</evidence>
<feature type="region of interest" description="Disordered" evidence="1">
    <location>
        <begin position="1"/>
        <end position="21"/>
    </location>
</feature>
<comment type="caution">
    <text evidence="2">The sequence shown here is derived from an EMBL/GenBank/DDBJ whole genome shotgun (WGS) entry which is preliminary data.</text>
</comment>
<evidence type="ECO:0000313" key="3">
    <source>
        <dbReference type="Proteomes" id="UP000249061"/>
    </source>
</evidence>
<accession>A0A2W5TC65</accession>
<gene>
    <name evidence="2" type="ORF">DI536_18870</name>
</gene>